<feature type="compositionally biased region" description="Polar residues" evidence="2">
    <location>
        <begin position="182"/>
        <end position="205"/>
    </location>
</feature>
<proteinExistence type="predicted"/>
<dbReference type="Pfam" id="PF20585">
    <property type="entry name" value="Pectate_lyase_5"/>
    <property type="match status" value="1"/>
</dbReference>
<keyword evidence="1" id="KW-0732">Signal</keyword>
<feature type="compositionally biased region" description="Basic and acidic residues" evidence="2">
    <location>
        <begin position="312"/>
        <end position="328"/>
    </location>
</feature>
<keyword evidence="3" id="KW-1133">Transmembrane helix</keyword>
<evidence type="ECO:0000256" key="3">
    <source>
        <dbReference type="SAM" id="Phobius"/>
    </source>
</evidence>
<dbReference type="RefSeq" id="WP_252779999.1">
    <property type="nucleotide sequence ID" value="NZ_CP097478.1"/>
</dbReference>
<dbReference type="NCBIfam" id="TIGR03715">
    <property type="entry name" value="KxYKxGKxW"/>
    <property type="match status" value="1"/>
</dbReference>
<evidence type="ECO:0000256" key="1">
    <source>
        <dbReference type="ARBA" id="ARBA00022729"/>
    </source>
</evidence>
<dbReference type="Proteomes" id="UP001057532">
    <property type="component" value="Chromosome"/>
</dbReference>
<protein>
    <submittedName>
        <fullName evidence="4">KxYKxGKxW signal peptide domain-containing protein</fullName>
    </submittedName>
</protein>
<evidence type="ECO:0000313" key="5">
    <source>
        <dbReference type="Proteomes" id="UP001057532"/>
    </source>
</evidence>
<name>A0ABY5C6H4_9LACO</name>
<dbReference type="InterPro" id="IPR046776">
    <property type="entry name" value="Pectate_lyase_5"/>
</dbReference>
<organism evidence="4 5">
    <name type="scientific">Fructilactobacillus ixorae</name>
    <dbReference type="NCBI Taxonomy" id="1750535"/>
    <lineage>
        <taxon>Bacteria</taxon>
        <taxon>Bacillati</taxon>
        <taxon>Bacillota</taxon>
        <taxon>Bacilli</taxon>
        <taxon>Lactobacillales</taxon>
        <taxon>Lactobacillaceae</taxon>
        <taxon>Fructilactobacillus</taxon>
    </lineage>
</organism>
<feature type="compositionally biased region" description="Low complexity" evidence="2">
    <location>
        <begin position="84"/>
        <end position="99"/>
    </location>
</feature>
<feature type="region of interest" description="Disordered" evidence="2">
    <location>
        <begin position="145"/>
        <end position="209"/>
    </location>
</feature>
<sequence length="784" mass="84270">MDDRSNHKQNLTRLVHENGKIHYKMYKDGKKWVFAGITLMGGILGANVGVSAAHADTTTGAGNNPSKEAKKDVLAGNDSATIPSTSTSNSGVSSNQDSQAKLDQVSTSMSEALQLSTSNSQSLSISNSTSLKLSISASTSLSMSTSTKADQEAGTDQQVHQTDLDQAKQPATDQSVVRPEQLENQHGGQGTANQSSSQANQTEEQSGAPVAKLQTMVAGVATADNNKVAQQQPANSAINEQTAYNDIKQKAPQDAVVSINAHDGVANIGLPTNVTPSAAVLAGITEAGKKNNLKTNFVHLNADGSQRDTLHVASDPDRNRQSFEDQVKNGDSAKTPTSVTVLTPDQVTNNERYKQAAIANNAYAKVESYSQLKAAWENNSIRYIDIANDIQFKNGEQQIKTRNTGNSVIINGNNHIVDLGNNNFAFKNNSDNPTEITISNITFKQGYTSNKNISSSLVYAAQGKFVTANFNNVTVQPSTAGNTKGNVQNPIRIFYGIGSKLTFSGNNVFELSNEIARGMGRVEIANNAHVTLNRTANDSEFSEFNFNVYEKDGNAGEGNLFIMGDNSSNTVNSYDNKAEDFPAIYHKLGGMRVGDNVTWSQSGFRYFLNGDQGNAGRDHKNAEFIFGQNFHIKADAANRRGAIKLIGNQKAIFNAGTVMDIQQQDKRPVVDLRNNSSVEFISPKSLHLAIQDDDGRPNAARKGIISGTGTFTMDNSGIKTWINRDSPENVPDGNDSTKFVKLVVKNGEATVTDLDGQVADSTILTNNTRELQTEALSAGKIKIE</sequence>
<dbReference type="InterPro" id="IPR022263">
    <property type="entry name" value="KxYKxGKxW"/>
</dbReference>
<evidence type="ECO:0000256" key="2">
    <source>
        <dbReference type="SAM" id="MobiDB-lite"/>
    </source>
</evidence>
<feature type="region of interest" description="Disordered" evidence="2">
    <location>
        <begin position="57"/>
        <end position="106"/>
    </location>
</feature>
<feature type="transmembrane region" description="Helical" evidence="3">
    <location>
        <begin position="32"/>
        <end position="50"/>
    </location>
</feature>
<keyword evidence="3" id="KW-0472">Membrane</keyword>
<keyword evidence="5" id="KW-1185">Reference proteome</keyword>
<gene>
    <name evidence="4" type="ORF">M8332_06275</name>
</gene>
<evidence type="ECO:0000313" key="4">
    <source>
        <dbReference type="EMBL" id="USS93198.1"/>
    </source>
</evidence>
<feature type="region of interest" description="Disordered" evidence="2">
    <location>
        <begin position="312"/>
        <end position="335"/>
    </location>
</feature>
<keyword evidence="3" id="KW-0812">Transmembrane</keyword>
<dbReference type="EMBL" id="CP097478">
    <property type="protein sequence ID" value="USS93198.1"/>
    <property type="molecule type" value="Genomic_DNA"/>
</dbReference>
<reference evidence="4" key="1">
    <citation type="submission" date="2022-05" db="EMBL/GenBank/DDBJ databases">
        <authorList>
            <person name="Oliphant S.A."/>
            <person name="Watson-Haigh N.S."/>
            <person name="Sumby K.M."/>
            <person name="Gardner J.M."/>
            <person name="Jiranek V."/>
        </authorList>
    </citation>
    <scope>NUCLEOTIDE SEQUENCE</scope>
    <source>
        <strain evidence="4">Ru20-1</strain>
    </source>
</reference>
<accession>A0ABY5C6H4</accession>
<dbReference type="Pfam" id="PF19258">
    <property type="entry name" value="KxYKxGKxW_sig"/>
    <property type="match status" value="1"/>
</dbReference>
<feature type="compositionally biased region" description="Polar residues" evidence="2">
    <location>
        <begin position="57"/>
        <end position="66"/>
    </location>
</feature>